<accession>A0A7G9W994</accession>
<gene>
    <name evidence="1" type="ORF">HYG86_11025</name>
</gene>
<evidence type="ECO:0008006" key="3">
    <source>
        <dbReference type="Google" id="ProtNLM"/>
    </source>
</evidence>
<proteinExistence type="predicted"/>
<evidence type="ECO:0000313" key="1">
    <source>
        <dbReference type="EMBL" id="QNO15256.1"/>
    </source>
</evidence>
<dbReference type="AlphaFoldDB" id="A0A7G9W994"/>
<reference evidence="1 2" key="1">
    <citation type="submission" date="2020-07" db="EMBL/GenBank/DDBJ databases">
        <title>Alkalicella. sp. LB2 genome.</title>
        <authorList>
            <person name="Postec A."/>
            <person name="Quemeneur M."/>
        </authorList>
    </citation>
    <scope>NUCLEOTIDE SEQUENCE [LARGE SCALE GENOMIC DNA]</scope>
    <source>
        <strain evidence="1 2">LB2</strain>
    </source>
</reference>
<dbReference type="EMBL" id="CP058559">
    <property type="protein sequence ID" value="QNO15256.1"/>
    <property type="molecule type" value="Genomic_DNA"/>
</dbReference>
<dbReference type="RefSeq" id="WP_213165620.1">
    <property type="nucleotide sequence ID" value="NZ_CP058559.1"/>
</dbReference>
<keyword evidence="2" id="KW-1185">Reference proteome</keyword>
<name>A0A7G9W994_ALKCA</name>
<protein>
    <recommendedName>
        <fullName evidence="3">N-acetyltransferase domain-containing protein</fullName>
    </recommendedName>
</protein>
<organism evidence="1 2">
    <name type="scientific">Alkalicella caledoniensis</name>
    <dbReference type="NCBI Taxonomy" id="2731377"/>
    <lineage>
        <taxon>Bacteria</taxon>
        <taxon>Bacillati</taxon>
        <taxon>Bacillota</taxon>
        <taxon>Clostridia</taxon>
        <taxon>Eubacteriales</taxon>
        <taxon>Proteinivoracaceae</taxon>
        <taxon>Alkalicella</taxon>
    </lineage>
</organism>
<sequence length="115" mass="13422">MIFNYVIGNEELLEDIYPIVELAVSKDFVKIKEELKEKALWGSMRIVMAQSQQEEIMGVGLATVNNQNTGHVDYLFIKNPVENRNLKDEIQEELVKWLKWLKVKSVTIDPQEHSY</sequence>
<dbReference type="KEGG" id="acae:HYG86_11025"/>
<dbReference type="Proteomes" id="UP000516160">
    <property type="component" value="Chromosome"/>
</dbReference>
<evidence type="ECO:0000313" key="2">
    <source>
        <dbReference type="Proteomes" id="UP000516160"/>
    </source>
</evidence>